<organism evidence="1 2">
    <name type="scientific">Emticicia agri</name>
    <dbReference type="NCBI Taxonomy" id="2492393"/>
    <lineage>
        <taxon>Bacteria</taxon>
        <taxon>Pseudomonadati</taxon>
        <taxon>Bacteroidota</taxon>
        <taxon>Cytophagia</taxon>
        <taxon>Cytophagales</taxon>
        <taxon>Leadbetterellaceae</taxon>
        <taxon>Emticicia</taxon>
    </lineage>
</organism>
<dbReference type="OrthoDB" id="675824at2"/>
<keyword evidence="2" id="KW-1185">Reference proteome</keyword>
<reference evidence="1 2" key="1">
    <citation type="submission" date="2019-02" db="EMBL/GenBank/DDBJ databases">
        <title>Bacterial novel species Emticicia sp. 17J42-9 isolated from soil.</title>
        <authorList>
            <person name="Jung H.-Y."/>
        </authorList>
    </citation>
    <scope>NUCLEOTIDE SEQUENCE [LARGE SCALE GENOMIC DNA]</scope>
    <source>
        <strain evidence="1 2">17J42-9</strain>
    </source>
</reference>
<dbReference type="Proteomes" id="UP000293162">
    <property type="component" value="Unassembled WGS sequence"/>
</dbReference>
<dbReference type="SUPFAM" id="SSF54909">
    <property type="entry name" value="Dimeric alpha+beta barrel"/>
    <property type="match status" value="1"/>
</dbReference>
<protein>
    <submittedName>
        <fullName evidence="1">DUF1330 domain-containing protein</fullName>
    </submittedName>
</protein>
<dbReference type="AlphaFoldDB" id="A0A4Q5M5D5"/>
<accession>A0A4Q5M5D5</accession>
<comment type="caution">
    <text evidence="1">The sequence shown here is derived from an EMBL/GenBank/DDBJ whole genome shotgun (WGS) entry which is preliminary data.</text>
</comment>
<proteinExistence type="predicted"/>
<dbReference type="InterPro" id="IPR011008">
    <property type="entry name" value="Dimeric_a/b-barrel"/>
</dbReference>
<name>A0A4Q5M5D5_9BACT</name>
<evidence type="ECO:0000313" key="2">
    <source>
        <dbReference type="Proteomes" id="UP000293162"/>
    </source>
</evidence>
<dbReference type="EMBL" id="SEWF01000002">
    <property type="protein sequence ID" value="RYU97455.1"/>
    <property type="molecule type" value="Genomic_DNA"/>
</dbReference>
<gene>
    <name evidence="1" type="ORF">EWM59_01840</name>
</gene>
<evidence type="ECO:0000313" key="1">
    <source>
        <dbReference type="EMBL" id="RYU97455.1"/>
    </source>
</evidence>
<dbReference type="Gene3D" id="3.30.70.100">
    <property type="match status" value="1"/>
</dbReference>
<sequence>MIYITQLIFVKEGKEAVFHEFEDHVLPLIEKFNGKLLYRVRPDDSAYIVAEGEKPYEIHFVTFESESDLQAYMKDDGRLKFIHLKNESVQSMLLVKGDKM</sequence>
<dbReference type="RefSeq" id="WP_130019237.1">
    <property type="nucleotide sequence ID" value="NZ_SEWF01000002.1"/>
</dbReference>